<gene>
    <name evidence="5" type="ORF">PUN28_009665</name>
</gene>
<accession>A0AAW2FYH5</accession>
<evidence type="ECO:0000256" key="4">
    <source>
        <dbReference type="SAM" id="Phobius"/>
    </source>
</evidence>
<dbReference type="EMBL" id="JADYXP020000008">
    <property type="protein sequence ID" value="KAL0119227.1"/>
    <property type="molecule type" value="Genomic_DNA"/>
</dbReference>
<evidence type="ECO:0000313" key="5">
    <source>
        <dbReference type="EMBL" id="KAL0119227.1"/>
    </source>
</evidence>
<dbReference type="Gene3D" id="3.80.10.10">
    <property type="entry name" value="Ribonuclease Inhibitor"/>
    <property type="match status" value="2"/>
</dbReference>
<dbReference type="GO" id="GO:0005886">
    <property type="term" value="C:plasma membrane"/>
    <property type="evidence" value="ECO:0007669"/>
    <property type="project" value="TreeGrafter"/>
</dbReference>
<dbReference type="PANTHER" id="PTHR24369">
    <property type="entry name" value="ANTIGEN BSP, PUTATIVE-RELATED"/>
    <property type="match status" value="1"/>
</dbReference>
<proteinExistence type="predicted"/>
<evidence type="ECO:0000256" key="1">
    <source>
        <dbReference type="ARBA" id="ARBA00022614"/>
    </source>
</evidence>
<keyword evidence="2" id="KW-0732">Signal</keyword>
<comment type="caution">
    <text evidence="5">The sequence shown here is derived from an EMBL/GenBank/DDBJ whole genome shotgun (WGS) entry which is preliminary data.</text>
</comment>
<keyword evidence="4" id="KW-1133">Transmembrane helix</keyword>
<dbReference type="SMART" id="SM00369">
    <property type="entry name" value="LRR_TYP"/>
    <property type="match status" value="4"/>
</dbReference>
<dbReference type="Pfam" id="PF13855">
    <property type="entry name" value="LRR_8"/>
    <property type="match status" value="2"/>
</dbReference>
<evidence type="ECO:0000313" key="6">
    <source>
        <dbReference type="Proteomes" id="UP001430953"/>
    </source>
</evidence>
<keyword evidence="4" id="KW-0812">Transmembrane</keyword>
<dbReference type="PRINTS" id="PR00019">
    <property type="entry name" value="LEURICHRPT"/>
</dbReference>
<dbReference type="AlphaFoldDB" id="A0AAW2FYH5"/>
<keyword evidence="3" id="KW-0677">Repeat</keyword>
<protein>
    <submittedName>
        <fullName evidence="5">Uncharacterized protein</fullName>
    </submittedName>
</protein>
<name>A0AAW2FYH5_9HYME</name>
<feature type="transmembrane region" description="Helical" evidence="4">
    <location>
        <begin position="342"/>
        <end position="364"/>
    </location>
</feature>
<keyword evidence="6" id="KW-1185">Reference proteome</keyword>
<dbReference type="Proteomes" id="UP001430953">
    <property type="component" value="Unassembled WGS sequence"/>
</dbReference>
<dbReference type="InterPro" id="IPR001611">
    <property type="entry name" value="Leu-rich_rpt"/>
</dbReference>
<dbReference type="InterPro" id="IPR003591">
    <property type="entry name" value="Leu-rich_rpt_typical-subtyp"/>
</dbReference>
<keyword evidence="1" id="KW-0433">Leucine-rich repeat</keyword>
<evidence type="ECO:0000256" key="3">
    <source>
        <dbReference type="ARBA" id="ARBA00022737"/>
    </source>
</evidence>
<keyword evidence="4" id="KW-0472">Membrane</keyword>
<dbReference type="InterPro" id="IPR050541">
    <property type="entry name" value="LRR_TM_domain-containing"/>
</dbReference>
<dbReference type="PANTHER" id="PTHR24369:SF210">
    <property type="entry name" value="CHAOPTIN-RELATED"/>
    <property type="match status" value="1"/>
</dbReference>
<sequence length="432" mass="49080">MAVSWLGKAIRTVTRKRQTIGDDNVEDRVGLACHVMMRVTAWTWIFVLVLGEVGASESCPSLCVCDIWFELQRASCSDRHLYSIHTGAPSTVQALDLSNNSISILNNYELTEAGLTRLKYLNLSANAISEIGLNAFDGLSELTVLDLSRNHLYYLLSDIFVPVKSLRVLRLSKNNFNSHVPKLECPWLTTLTLDSCRISYIPTDMFSRLSDLRTLDLSNNLMIQLDSDALKILPFLRKLSIEGNPWSCDKLTRDLQIYLARKSIQYQPVCGKSVEPKKFEKMIVYNPRIKYEKRRPLITSNIDVQKNVTNKNPTPVHENTVACINMTNETSFTKTLNSVSPYWLFTIGVLLGAACGMFACYIWLTKKINCCYEYRRQTNNDAQRVSLLQDLWQFEDSALSDSAISYPDTPPPPYREVMLQPGLYRNASLTNL</sequence>
<reference evidence="5 6" key="1">
    <citation type="submission" date="2023-03" db="EMBL/GenBank/DDBJ databases">
        <title>High recombination rates correlate with genetic variation in Cardiocondyla obscurior ants.</title>
        <authorList>
            <person name="Errbii M."/>
        </authorList>
    </citation>
    <scope>NUCLEOTIDE SEQUENCE [LARGE SCALE GENOMIC DNA]</scope>
    <source>
        <strain evidence="5">Alpha-2009</strain>
        <tissue evidence="5">Whole body</tissue>
    </source>
</reference>
<dbReference type="SUPFAM" id="SSF52058">
    <property type="entry name" value="L domain-like"/>
    <property type="match status" value="1"/>
</dbReference>
<organism evidence="5 6">
    <name type="scientific">Cardiocondyla obscurior</name>
    <dbReference type="NCBI Taxonomy" id="286306"/>
    <lineage>
        <taxon>Eukaryota</taxon>
        <taxon>Metazoa</taxon>
        <taxon>Ecdysozoa</taxon>
        <taxon>Arthropoda</taxon>
        <taxon>Hexapoda</taxon>
        <taxon>Insecta</taxon>
        <taxon>Pterygota</taxon>
        <taxon>Neoptera</taxon>
        <taxon>Endopterygota</taxon>
        <taxon>Hymenoptera</taxon>
        <taxon>Apocrita</taxon>
        <taxon>Aculeata</taxon>
        <taxon>Formicoidea</taxon>
        <taxon>Formicidae</taxon>
        <taxon>Myrmicinae</taxon>
        <taxon>Cardiocondyla</taxon>
    </lineage>
</organism>
<evidence type="ECO:0000256" key="2">
    <source>
        <dbReference type="ARBA" id="ARBA00022729"/>
    </source>
</evidence>
<dbReference type="InterPro" id="IPR032675">
    <property type="entry name" value="LRR_dom_sf"/>
</dbReference>